<accession>A0ABN5CBH8</accession>
<protein>
    <recommendedName>
        <fullName evidence="7">DNA mismatch repair protein MutH</fullName>
    </recommendedName>
    <alternativeName>
        <fullName evidence="7">Methyl-directed mismatch repair protein</fullName>
    </alternativeName>
</protein>
<dbReference type="Proteomes" id="UP000217258">
    <property type="component" value="Chromosome I"/>
</dbReference>
<dbReference type="SUPFAM" id="SSF52980">
    <property type="entry name" value="Restriction endonuclease-like"/>
    <property type="match status" value="1"/>
</dbReference>
<gene>
    <name evidence="7 9" type="primary">mutH</name>
    <name evidence="9" type="ORF">PISS_a2596</name>
</gene>
<keyword evidence="5 7" id="KW-0378">Hydrolase</keyword>
<dbReference type="InterPro" id="IPR011337">
    <property type="entry name" value="DNA_rep_MutH/RE_typeII_Sau3AI"/>
</dbReference>
<keyword evidence="1 7" id="KW-0963">Cytoplasm</keyword>
<dbReference type="Gene3D" id="3.40.600.10">
    <property type="entry name" value="DNA mismatch repair MutH/Restriction endonuclease, type II"/>
    <property type="match status" value="1"/>
</dbReference>
<dbReference type="InterPro" id="IPR004230">
    <property type="entry name" value="DNA_mismatch_repair_MutH"/>
</dbReference>
<dbReference type="CDD" id="cd00583">
    <property type="entry name" value="MutH-like"/>
    <property type="match status" value="1"/>
</dbReference>
<dbReference type="SMART" id="SM00927">
    <property type="entry name" value="MutH"/>
    <property type="match status" value="1"/>
</dbReference>
<evidence type="ECO:0000256" key="7">
    <source>
        <dbReference type="HAMAP-Rule" id="MF_00759"/>
    </source>
</evidence>
<dbReference type="InterPro" id="IPR011335">
    <property type="entry name" value="Restrct_endonuc-II-like"/>
</dbReference>
<feature type="domain" description="DNA mismatch repair MutH/Type II restriction enzyme Sau3AI" evidence="8">
    <location>
        <begin position="93"/>
        <end position="191"/>
    </location>
</feature>
<evidence type="ECO:0000256" key="1">
    <source>
        <dbReference type="ARBA" id="ARBA00022490"/>
    </source>
</evidence>
<dbReference type="NCBIfam" id="TIGR02248">
    <property type="entry name" value="mutH_TIGR"/>
    <property type="match status" value="1"/>
</dbReference>
<evidence type="ECO:0000313" key="10">
    <source>
        <dbReference type="Proteomes" id="UP000217258"/>
    </source>
</evidence>
<dbReference type="Pfam" id="PF02976">
    <property type="entry name" value="MutH"/>
    <property type="match status" value="1"/>
</dbReference>
<evidence type="ECO:0000256" key="6">
    <source>
        <dbReference type="ARBA" id="ARBA00023204"/>
    </source>
</evidence>
<evidence type="ECO:0000256" key="5">
    <source>
        <dbReference type="ARBA" id="ARBA00022801"/>
    </source>
</evidence>
<name>A0ABN5CBH8_9GAMM</name>
<dbReference type="EMBL" id="CP011030">
    <property type="protein sequence ID" value="ATC91396.1"/>
    <property type="molecule type" value="Genomic_DNA"/>
</dbReference>
<evidence type="ECO:0000259" key="8">
    <source>
        <dbReference type="SMART" id="SM00927"/>
    </source>
</evidence>
<organism evidence="9 10">
    <name type="scientific">Pseudoalteromonas issachenkonii</name>
    <dbReference type="NCBI Taxonomy" id="152297"/>
    <lineage>
        <taxon>Bacteria</taxon>
        <taxon>Pseudomonadati</taxon>
        <taxon>Pseudomonadota</taxon>
        <taxon>Gammaproteobacteria</taxon>
        <taxon>Alteromonadales</taxon>
        <taxon>Pseudoalteromonadaceae</taxon>
        <taxon>Pseudoalteromonas</taxon>
    </lineage>
</organism>
<keyword evidence="10" id="KW-1185">Reference proteome</keyword>
<comment type="similarity">
    <text evidence="7">Belongs to the MutH family.</text>
</comment>
<evidence type="ECO:0000256" key="4">
    <source>
        <dbReference type="ARBA" id="ARBA00022763"/>
    </source>
</evidence>
<keyword evidence="4 7" id="KW-0227">DNA damage</keyword>
<keyword evidence="2 7" id="KW-0540">Nuclease</keyword>
<sequence length="262" mass="29354">MHKIAPHTARTKFNQPLKISTNTLICYHGVGIYSTKINSMQPLKPHSINQLMQRVDAIAGLTLGQLAQQYHFKTPDDLLREKGWTGQLIEYVLGASAGSKPLPDFEDLGIELKTLPISYKGKPLETTFVSVTPLMNVTGMTWHTSSVRKKLNHVLWLPILSERDIAPFDRTIGSGFLWQPSPAQDAQLQRDWEEQMELIALGRVDEISGHLGDAMQIRPKAANSKVVTDAIGPNGQIIQTLPRGFYLKTSFTKEILKQQFQL</sequence>
<dbReference type="InterPro" id="IPR037057">
    <property type="entry name" value="DNA_rep_MutH/T2_RE_sf"/>
</dbReference>
<dbReference type="NCBIfam" id="NF003458">
    <property type="entry name" value="PRK05070.1"/>
    <property type="match status" value="1"/>
</dbReference>
<comment type="subcellular location">
    <subcellularLocation>
        <location evidence="7">Cytoplasm</location>
    </subcellularLocation>
</comment>
<evidence type="ECO:0000313" key="9">
    <source>
        <dbReference type="EMBL" id="ATC91396.1"/>
    </source>
</evidence>
<comment type="function">
    <text evidence="7">Sequence-specific endonuclease that cleaves unmethylated GATC sequences. It is involved in DNA mismatch repair.</text>
</comment>
<evidence type="ECO:0000256" key="2">
    <source>
        <dbReference type="ARBA" id="ARBA00022722"/>
    </source>
</evidence>
<evidence type="ECO:0000256" key="3">
    <source>
        <dbReference type="ARBA" id="ARBA00022759"/>
    </source>
</evidence>
<reference evidence="9 10" key="1">
    <citation type="submission" date="2015-06" db="EMBL/GenBank/DDBJ databases">
        <authorList>
            <person name="Xie B.-B."/>
            <person name="Rong J.-C."/>
            <person name="Qin Q.-L."/>
            <person name="Zhang Y.-Z."/>
        </authorList>
    </citation>
    <scope>NUCLEOTIDE SEQUENCE [LARGE SCALE GENOMIC DNA]</scope>
    <source>
        <strain evidence="9 10">KMM 3549</strain>
    </source>
</reference>
<keyword evidence="6 7" id="KW-0234">DNA repair</keyword>
<dbReference type="HAMAP" id="MF_00759">
    <property type="entry name" value="MutH"/>
    <property type="match status" value="1"/>
</dbReference>
<keyword evidence="3 7" id="KW-0255">Endonuclease</keyword>
<proteinExistence type="inferred from homology"/>